<dbReference type="AlphaFoldDB" id="A0A444UER0"/>
<keyword evidence="1" id="KW-0040">ANK repeat</keyword>
<evidence type="ECO:0000313" key="4">
    <source>
        <dbReference type="Proteomes" id="UP000289886"/>
    </source>
</evidence>
<evidence type="ECO:0000256" key="1">
    <source>
        <dbReference type="PROSITE-ProRule" id="PRU00023"/>
    </source>
</evidence>
<dbReference type="Pfam" id="PF13287">
    <property type="entry name" value="Fn3_assoc"/>
    <property type="match status" value="1"/>
</dbReference>
<sequence length="836" mass="91325">MTAGSVVAPQIIPIRVPLPGQAKHQIDTITPIEIKSDTPDVNIYYTLDGTKPEVLKKPGYGENSTLKYRGPVRLPEGKVTVKALAVTSNGKESAVVTKYFVVDYIQSNPLPSTEDDEHNFLKEYAKELSIQATMTIEGSSTHKSPKGPRFLNSRLGTPSHGQHPNPAPQTHRLQTAASVDSARKSLTSTQILRIQRETDFLRCAHCLAPRPSDPFARFCLECGSPVPPIPGKQLPPTEGGQVGLCVECKTMVPMNTSTCIVCEAPIAPQLQPQASIRLKDKIICRSCGTGNPLNLTHCVTCESRLSESQSSVFCGESAPPLLSSTGKMLSCSKCSRINTSNARFCDWCGAKTSDLQAAAAATWQPLSIPLPRPNAEQAGKVDQQTQTVGLFYPSGRILEKAAQDTIEKKEKQEQMRDRKPLATAVSPGRGYWRKQLDHICAHLRSYTQNNTEFRALIAEPRMGKPSPPVSYLTCSKCGASSHPYAHFCGSCGVYLEAPPRLDSPMGQANTSDLQAAAAATWQPLSIPLPRPNAEQAGKVDQQTQTVGLFYPSGRILEKAAQDTIEKKEKQEQMRDRKPLATAVSPGRGYWRKQLDHICAHLRSYTQNNTEFRALIAEPRMGKMISAVVHEDNYEVSLRINFVLAEDKNGLTGKPHKLLENNYLSSVTEGRSNLYSSHTSLASENSAEGAGVGKKNKKIKKKRKVLEREDKLPPEDRQLLKEVGPGGKGRISTVQQLLEEGADPNCLTNDSRPALTVAVLNKHHEVIPVLVQTGADTDQQSGICNASIRKKNDKGFTAYDLAVKTGCEPLISLFAAKMGQGMLDKLSKPRNVNLDGF</sequence>
<feature type="compositionally biased region" description="Polar residues" evidence="2">
    <location>
        <begin position="676"/>
        <end position="685"/>
    </location>
</feature>
<comment type="caution">
    <text evidence="3">The sequence shown here is derived from an EMBL/GenBank/DDBJ whole genome shotgun (WGS) entry which is preliminary data.</text>
</comment>
<name>A0A444UER0_ACIRT</name>
<feature type="region of interest" description="Disordered" evidence="2">
    <location>
        <begin position="137"/>
        <end position="177"/>
    </location>
</feature>
<dbReference type="InterPro" id="IPR038587">
    <property type="entry name" value="Ribosomal_eL40_sf"/>
</dbReference>
<dbReference type="Proteomes" id="UP000289886">
    <property type="component" value="Unassembled WGS sequence"/>
</dbReference>
<dbReference type="PANTHER" id="PTHR16058">
    <property type="entry name" value="DOUBLE ZINC RIBBON AND ANKYRIN REPEAT-CONTAINING PROTEIN 1"/>
    <property type="match status" value="1"/>
</dbReference>
<keyword evidence="4" id="KW-1185">Reference proteome</keyword>
<dbReference type="GO" id="GO:0042462">
    <property type="term" value="P:eye photoreceptor cell development"/>
    <property type="evidence" value="ECO:0007669"/>
    <property type="project" value="TreeGrafter"/>
</dbReference>
<dbReference type="InterPro" id="IPR026876">
    <property type="entry name" value="Fn3_assoc_repeat"/>
</dbReference>
<accession>A0A444UER0</accession>
<dbReference type="Gene3D" id="4.10.1060.50">
    <property type="match status" value="1"/>
</dbReference>
<protein>
    <submittedName>
        <fullName evidence="3">Double zinc ribbon and ankyrin repeat-containing protein 1</fullName>
    </submittedName>
</protein>
<reference evidence="3 4" key="1">
    <citation type="submission" date="2019-01" db="EMBL/GenBank/DDBJ databases">
        <title>Draft Genome and Complete Hox-Cluster Characterization of the Sterlet Sturgeon (Acipenser ruthenus).</title>
        <authorList>
            <person name="Wei Q."/>
        </authorList>
    </citation>
    <scope>NUCLEOTIDE SEQUENCE [LARGE SCALE GENOMIC DNA]</scope>
    <source>
        <strain evidence="3">WHYD16114868_AA</strain>
        <tissue evidence="3">Blood</tissue>
    </source>
</reference>
<dbReference type="InterPro" id="IPR052481">
    <property type="entry name" value="DZAN1"/>
</dbReference>
<dbReference type="InterPro" id="IPR002110">
    <property type="entry name" value="Ankyrin_rpt"/>
</dbReference>
<dbReference type="SUPFAM" id="SSF48403">
    <property type="entry name" value="Ankyrin repeat"/>
    <property type="match status" value="1"/>
</dbReference>
<organism evidence="3 4">
    <name type="scientific">Acipenser ruthenus</name>
    <name type="common">Sterlet sturgeon</name>
    <dbReference type="NCBI Taxonomy" id="7906"/>
    <lineage>
        <taxon>Eukaryota</taxon>
        <taxon>Metazoa</taxon>
        <taxon>Chordata</taxon>
        <taxon>Craniata</taxon>
        <taxon>Vertebrata</taxon>
        <taxon>Euteleostomi</taxon>
        <taxon>Actinopterygii</taxon>
        <taxon>Chondrostei</taxon>
        <taxon>Acipenseriformes</taxon>
        <taxon>Acipenseridae</taxon>
        <taxon>Acipenser</taxon>
    </lineage>
</organism>
<dbReference type="Pfam" id="PF12796">
    <property type="entry name" value="Ank_2"/>
    <property type="match status" value="1"/>
</dbReference>
<evidence type="ECO:0000313" key="3">
    <source>
        <dbReference type="EMBL" id="RXM33652.1"/>
    </source>
</evidence>
<feature type="compositionally biased region" description="Basic residues" evidence="2">
    <location>
        <begin position="693"/>
        <end position="703"/>
    </location>
</feature>
<dbReference type="PANTHER" id="PTHR16058:SF4">
    <property type="entry name" value="DOUBLE ZINC RIBBON AND ANKYRIN REPEAT-CONTAINING PROTEIN 1"/>
    <property type="match status" value="1"/>
</dbReference>
<dbReference type="EMBL" id="SCEB01214706">
    <property type="protein sequence ID" value="RXM33652.1"/>
    <property type="molecule type" value="Genomic_DNA"/>
</dbReference>
<feature type="region of interest" description="Disordered" evidence="2">
    <location>
        <begin position="676"/>
        <end position="703"/>
    </location>
</feature>
<evidence type="ECO:0000256" key="2">
    <source>
        <dbReference type="SAM" id="MobiDB-lite"/>
    </source>
</evidence>
<dbReference type="InterPro" id="IPR036770">
    <property type="entry name" value="Ankyrin_rpt-contain_sf"/>
</dbReference>
<feature type="repeat" description="ANK" evidence="1">
    <location>
        <begin position="749"/>
        <end position="781"/>
    </location>
</feature>
<gene>
    <name evidence="3" type="ORF">EOD39_5278</name>
</gene>
<proteinExistence type="predicted"/>
<dbReference type="Gene3D" id="1.25.40.20">
    <property type="entry name" value="Ankyrin repeat-containing domain"/>
    <property type="match status" value="1"/>
</dbReference>
<dbReference type="PROSITE" id="PS50088">
    <property type="entry name" value="ANK_REPEAT"/>
    <property type="match status" value="1"/>
</dbReference>